<evidence type="ECO:0000259" key="3">
    <source>
        <dbReference type="Pfam" id="PF19278"/>
    </source>
</evidence>
<protein>
    <submittedName>
        <fullName evidence="4">Hydantoinase/oxoprolinase family protein</fullName>
    </submittedName>
</protein>
<evidence type="ECO:0000313" key="5">
    <source>
        <dbReference type="Proteomes" id="UP001301140"/>
    </source>
</evidence>
<dbReference type="Proteomes" id="UP001301140">
    <property type="component" value="Unassembled WGS sequence"/>
</dbReference>
<dbReference type="AlphaFoldDB" id="A0AAP3XTS0"/>
<feature type="domain" description="Acetophenone carboxylase-like C-terminal" evidence="3">
    <location>
        <begin position="542"/>
        <end position="680"/>
    </location>
</feature>
<evidence type="ECO:0000259" key="2">
    <source>
        <dbReference type="Pfam" id="PF05378"/>
    </source>
</evidence>
<comment type="caution">
    <text evidence="4">The sequence shown here is derived from an EMBL/GenBank/DDBJ whole genome shotgun (WGS) entry which is preliminary data.</text>
</comment>
<dbReference type="EMBL" id="JARGEQ010000129">
    <property type="protein sequence ID" value="MDF1587450.1"/>
    <property type="molecule type" value="Genomic_DNA"/>
</dbReference>
<dbReference type="Pfam" id="PF05378">
    <property type="entry name" value="Hydant_A_N"/>
    <property type="match status" value="1"/>
</dbReference>
<dbReference type="InterPro" id="IPR002821">
    <property type="entry name" value="Hydantoinase_A"/>
</dbReference>
<organism evidence="4 5">
    <name type="scientific">Marinimicrococcus flavescens</name>
    <dbReference type="NCBI Taxonomy" id="3031815"/>
    <lineage>
        <taxon>Bacteria</taxon>
        <taxon>Pseudomonadati</taxon>
        <taxon>Pseudomonadota</taxon>
        <taxon>Alphaproteobacteria</taxon>
        <taxon>Geminicoccales</taxon>
        <taxon>Geminicoccaceae</taxon>
        <taxon>Marinimicrococcus</taxon>
    </lineage>
</organism>
<dbReference type="GO" id="GO:0017168">
    <property type="term" value="F:5-oxoprolinase (ATP-hydrolyzing) activity"/>
    <property type="evidence" value="ECO:0007669"/>
    <property type="project" value="TreeGrafter"/>
</dbReference>
<name>A0AAP3XTS0_9PROT</name>
<sequence>MQSARIGVDIGGTFTDVALEIGQDRYTTKVLTTHDGPEKGVLEGLERVVRTAGIELAQVGLIIHGTTLATNALIERKGAKAALVTTEGFRDVLQIRGEDRYEQYDLSIELPTPLIPRRMRFTVPERIDAKGRVRHPIDRVAVTELGRRLADEAVEAVAVGFLHSYVNPEHEEIAGEILARSLPGVAISLSSEVAPEMREYDRFSTAAANAYVQPLMARYLDRLERRLAELDFACPLLLMLSGGGLTTVETAKRFPVRLVESGPAGGAAFAADIAVSCGLDGILSFDMGGTTAKLCLIDDGKPHRSRDFEVDRVWRFRKGSGLPLRIPVIEMVEIGAGGGSVATVDALGRITVGPESAGSDPGPACYARGGSRATVTDADLVTGRLDPENFAGGRMRLDGEASAEALERHVGRKLDLGAAHAALSVTEMVEENMSSAARVHAVERGVDLSGRAMIAFGGAAPIHAVRMADKLGIDRVIIPKGAGVGSAIGFLRAPVSYEVVRSMHQTIDALDTALALDVMARSESEARTIVRSAAPSGPLSVERKVSMRYVGQGHEIEVAIPDDAIGDGLAARLTEAFETAYRSFYDRLVPDGAIECLAWSVTVQSEPVRSATAAAPANGSAAIEAAGRRSVIDPATGEAVECAVFERCTLELGDRIAGPAIIVEDETSIFLPADFNARVGPLEIIDCTRKDAQR</sequence>
<keyword evidence="5" id="KW-1185">Reference proteome</keyword>
<dbReference type="RefSeq" id="WP_327789875.1">
    <property type="nucleotide sequence ID" value="NZ_JARGEQ010000129.1"/>
</dbReference>
<dbReference type="PANTHER" id="PTHR11365">
    <property type="entry name" value="5-OXOPROLINASE RELATED"/>
    <property type="match status" value="1"/>
</dbReference>
<dbReference type="Pfam" id="PF01968">
    <property type="entry name" value="Hydantoinase_A"/>
    <property type="match status" value="1"/>
</dbReference>
<proteinExistence type="predicted"/>
<accession>A0AAP3XTS0</accession>
<feature type="domain" description="Hydantoinase A/oxoprolinase" evidence="1">
    <location>
        <begin position="202"/>
        <end position="498"/>
    </location>
</feature>
<dbReference type="InterPro" id="IPR045079">
    <property type="entry name" value="Oxoprolinase-like"/>
</dbReference>
<dbReference type="GO" id="GO:0005829">
    <property type="term" value="C:cytosol"/>
    <property type="evidence" value="ECO:0007669"/>
    <property type="project" value="TreeGrafter"/>
</dbReference>
<dbReference type="PANTHER" id="PTHR11365:SF23">
    <property type="entry name" value="HYPOTHETICAL 5-OXOPROLINASE (EUROFUNG)-RELATED"/>
    <property type="match status" value="1"/>
</dbReference>
<dbReference type="InterPro" id="IPR008040">
    <property type="entry name" value="Hydant_A_N"/>
</dbReference>
<dbReference type="Pfam" id="PF19278">
    <property type="entry name" value="Hydant_A_C"/>
    <property type="match status" value="1"/>
</dbReference>
<dbReference type="GO" id="GO:0006749">
    <property type="term" value="P:glutathione metabolic process"/>
    <property type="evidence" value="ECO:0007669"/>
    <property type="project" value="TreeGrafter"/>
</dbReference>
<evidence type="ECO:0000259" key="1">
    <source>
        <dbReference type="Pfam" id="PF01968"/>
    </source>
</evidence>
<dbReference type="InterPro" id="IPR049517">
    <property type="entry name" value="ACX-like_C"/>
</dbReference>
<reference evidence="4 5" key="1">
    <citation type="submission" date="2023-03" db="EMBL/GenBank/DDBJ databases">
        <title>YIM 152171 draft genome.</title>
        <authorList>
            <person name="Yang Z."/>
        </authorList>
    </citation>
    <scope>NUCLEOTIDE SEQUENCE [LARGE SCALE GENOMIC DNA]</scope>
    <source>
        <strain evidence="4 5">YIM 152171</strain>
    </source>
</reference>
<gene>
    <name evidence="4" type="ORF">PZ740_13765</name>
</gene>
<feature type="domain" description="Hydantoinase/oxoprolinase N-terminal" evidence="2">
    <location>
        <begin position="5"/>
        <end position="180"/>
    </location>
</feature>
<evidence type="ECO:0000313" key="4">
    <source>
        <dbReference type="EMBL" id="MDF1587450.1"/>
    </source>
</evidence>